<dbReference type="AlphaFoldDB" id="A0A564YL87"/>
<dbReference type="EMBL" id="CABIJS010000256">
    <property type="protein sequence ID" value="VUZ48025.1"/>
    <property type="molecule type" value="Genomic_DNA"/>
</dbReference>
<dbReference type="GO" id="GO:0004190">
    <property type="term" value="F:aspartic-type endopeptidase activity"/>
    <property type="evidence" value="ECO:0007669"/>
    <property type="project" value="InterPro"/>
</dbReference>
<proteinExistence type="predicted"/>
<protein>
    <recommendedName>
        <fullName evidence="3">Peptidase A2 domain-containing protein</fullName>
    </recommendedName>
</protein>
<dbReference type="InterPro" id="IPR021109">
    <property type="entry name" value="Peptidase_aspartic_dom_sf"/>
</dbReference>
<evidence type="ECO:0000313" key="1">
    <source>
        <dbReference type="EMBL" id="VUZ48025.1"/>
    </source>
</evidence>
<dbReference type="SUPFAM" id="SSF50630">
    <property type="entry name" value="Acid proteases"/>
    <property type="match status" value="2"/>
</dbReference>
<accession>A0A564YL87</accession>
<organism evidence="1 2">
    <name type="scientific">Hymenolepis diminuta</name>
    <name type="common">Rat tapeworm</name>
    <dbReference type="NCBI Taxonomy" id="6216"/>
    <lineage>
        <taxon>Eukaryota</taxon>
        <taxon>Metazoa</taxon>
        <taxon>Spiralia</taxon>
        <taxon>Lophotrochozoa</taxon>
        <taxon>Platyhelminthes</taxon>
        <taxon>Cestoda</taxon>
        <taxon>Eucestoda</taxon>
        <taxon>Cyclophyllidea</taxon>
        <taxon>Hymenolepididae</taxon>
        <taxon>Hymenolepis</taxon>
    </lineage>
</organism>
<dbReference type="Gene3D" id="2.40.70.10">
    <property type="entry name" value="Acid Proteases"/>
    <property type="match status" value="2"/>
</dbReference>
<dbReference type="PROSITE" id="PS00141">
    <property type="entry name" value="ASP_PROTEASE"/>
    <property type="match status" value="1"/>
</dbReference>
<sequence length="464" mass="52525">MAHSRLVFDFEEVNKTKQVGSQHGHLPLTSDSLTPAGDLNTYSSNLNDGRANSLKFCKTFAAKYMNERLSELLRGDETPSEILAVMSFVSMKVHLQEEIFKELFFQKLRPDVQMYLRDKMPFYSTHQLAHMADILLNITGETSSNLLFIVDSNSGMNFVIDTGSKNSFITPTPDERNKLIPINWIKAPKGKDIAVYGYANLTVDIGLGRLFTWNFTIADIIFPIIGADFLVNFDILIDVKRQVLIANSYPPIPHGALSSHEGLVECKQQKTCKYLLSYLKSSIVFQRMQSCVSLNDNFWKRLLLFFLPQSYRRTLKNILSSAFTIYEPALEADKFHQSLNKNNSPCLSLRDRKSELCFLIDSGASRSQIPPLPNEKFSIIPYSRLRTANGTPVLEYSYKNLNVDFGLGEIFTWNFIITDTVIPIIGADFLSHFSLIVDLKGRKLLRGQQTPFHQSCAPGIETST</sequence>
<dbReference type="InterPro" id="IPR001969">
    <property type="entry name" value="Aspartic_peptidase_AS"/>
</dbReference>
<evidence type="ECO:0000313" key="2">
    <source>
        <dbReference type="Proteomes" id="UP000321570"/>
    </source>
</evidence>
<keyword evidence="2" id="KW-1185">Reference proteome</keyword>
<name>A0A564YL87_HYMDI</name>
<reference evidence="1 2" key="1">
    <citation type="submission" date="2019-07" db="EMBL/GenBank/DDBJ databases">
        <authorList>
            <person name="Jastrzebski P J."/>
            <person name="Paukszto L."/>
            <person name="Jastrzebski P J."/>
        </authorList>
    </citation>
    <scope>NUCLEOTIDE SEQUENCE [LARGE SCALE GENOMIC DNA]</scope>
    <source>
        <strain evidence="1 2">WMS-il1</strain>
    </source>
</reference>
<dbReference type="GO" id="GO:0006508">
    <property type="term" value="P:proteolysis"/>
    <property type="evidence" value="ECO:0007669"/>
    <property type="project" value="InterPro"/>
</dbReference>
<evidence type="ECO:0008006" key="3">
    <source>
        <dbReference type="Google" id="ProtNLM"/>
    </source>
</evidence>
<gene>
    <name evidence="1" type="ORF">WMSIL1_LOCUS7452</name>
</gene>
<dbReference type="Proteomes" id="UP000321570">
    <property type="component" value="Unassembled WGS sequence"/>
</dbReference>